<protein>
    <recommendedName>
        <fullName evidence="5">Release factor glutamine methyltransferase</fullName>
        <shortName evidence="5">RF MTase</shortName>
        <ecNumber evidence="5">2.1.1.297</ecNumber>
    </recommendedName>
    <alternativeName>
        <fullName evidence="5">N5-glutamine methyltransferase PrmC</fullName>
    </alternativeName>
    <alternativeName>
        <fullName evidence="5">Protein-(glutamine-N5) MTase PrmC</fullName>
    </alternativeName>
    <alternativeName>
        <fullName evidence="5">Protein-glutamine N-methyltransferase PrmC</fullName>
    </alternativeName>
</protein>
<feature type="binding site" evidence="5">
    <location>
        <begin position="191"/>
        <end position="194"/>
    </location>
    <ligand>
        <name>substrate</name>
    </ligand>
</feature>
<dbReference type="SUPFAM" id="SSF53335">
    <property type="entry name" value="S-adenosyl-L-methionine-dependent methyltransferases"/>
    <property type="match status" value="1"/>
</dbReference>
<comment type="catalytic activity">
    <reaction evidence="4 5">
        <text>L-glutaminyl-[peptide chain release factor] + S-adenosyl-L-methionine = N(5)-methyl-L-glutaminyl-[peptide chain release factor] + S-adenosyl-L-homocysteine + H(+)</text>
        <dbReference type="Rhea" id="RHEA:42896"/>
        <dbReference type="Rhea" id="RHEA-COMP:10271"/>
        <dbReference type="Rhea" id="RHEA-COMP:10272"/>
        <dbReference type="ChEBI" id="CHEBI:15378"/>
        <dbReference type="ChEBI" id="CHEBI:30011"/>
        <dbReference type="ChEBI" id="CHEBI:57856"/>
        <dbReference type="ChEBI" id="CHEBI:59789"/>
        <dbReference type="ChEBI" id="CHEBI:61891"/>
        <dbReference type="EC" id="2.1.1.297"/>
    </reaction>
</comment>
<feature type="domain" description="Release factor glutamine methyltransferase N-terminal" evidence="7">
    <location>
        <begin position="10"/>
        <end position="79"/>
    </location>
</feature>
<dbReference type="CDD" id="cd02440">
    <property type="entry name" value="AdoMet_MTases"/>
    <property type="match status" value="1"/>
</dbReference>
<evidence type="ECO:0000313" key="9">
    <source>
        <dbReference type="Proteomes" id="UP000242949"/>
    </source>
</evidence>
<evidence type="ECO:0000259" key="6">
    <source>
        <dbReference type="Pfam" id="PF05175"/>
    </source>
</evidence>
<dbReference type="InterPro" id="IPR040758">
    <property type="entry name" value="PrmC_N"/>
</dbReference>
<dbReference type="Gene3D" id="1.10.8.10">
    <property type="entry name" value="DNA helicase RuvA subunit, C-terminal domain"/>
    <property type="match status" value="1"/>
</dbReference>
<evidence type="ECO:0000256" key="1">
    <source>
        <dbReference type="ARBA" id="ARBA00022603"/>
    </source>
</evidence>
<evidence type="ECO:0000256" key="2">
    <source>
        <dbReference type="ARBA" id="ARBA00022679"/>
    </source>
</evidence>
<proteinExistence type="inferred from homology"/>
<dbReference type="InterPro" id="IPR002052">
    <property type="entry name" value="DNA_methylase_N6_adenine_CS"/>
</dbReference>
<dbReference type="GO" id="GO:0003676">
    <property type="term" value="F:nucleic acid binding"/>
    <property type="evidence" value="ECO:0007669"/>
    <property type="project" value="InterPro"/>
</dbReference>
<comment type="function">
    <text evidence="5">Methylates the class 1 translation termination release factors RF1/PrfA and RF2/PrfB on the glutamine residue of the universally conserved GGQ motif.</text>
</comment>
<reference evidence="9" key="1">
    <citation type="submission" date="2016-09" db="EMBL/GenBank/DDBJ databases">
        <authorList>
            <person name="Varghese N."/>
            <person name="Submissions S."/>
        </authorList>
    </citation>
    <scope>NUCLEOTIDE SEQUENCE [LARGE SCALE GENOMIC DNA]</scope>
    <source>
        <strain evidence="9">S5</strain>
    </source>
</reference>
<name>A0A1G6GHM0_9BACI</name>
<evidence type="ECO:0000313" key="8">
    <source>
        <dbReference type="EMBL" id="SDB81508.1"/>
    </source>
</evidence>
<keyword evidence="3 5" id="KW-0949">S-adenosyl-L-methionine</keyword>
<accession>A0A1G6GHM0</accession>
<dbReference type="InterPro" id="IPR007848">
    <property type="entry name" value="Small_mtfrase_dom"/>
</dbReference>
<evidence type="ECO:0000259" key="7">
    <source>
        <dbReference type="Pfam" id="PF17827"/>
    </source>
</evidence>
<dbReference type="Proteomes" id="UP000242949">
    <property type="component" value="Unassembled WGS sequence"/>
</dbReference>
<dbReference type="STRING" id="1612202.SAMN05421734_101102"/>
<sequence>MSNMADTIQEVLNWASSFLKKQNREPKIAEILILHHLHFTKIDLLMALNQPIEVHVKDNFIRDIKEHAKTGIPVQHLTGEEFFFDRRFEVNHHVLIPRPETEELIVKALEVLIEEDPKRIVDAGTGSGVIAITLKKEAPDHWIEAGDISSDALQVAKRNAERLGADVRFFESDFLQKWIDAGEQVDMIVSNPPYIAKSDRPSLQDTVRDFDPELALFANDDGLACYRQIINQSQKALACGGYLIFEIGASQAKAIKQLIQAIYPGAQIEIIQDLLGRDRIIRAKC</sequence>
<dbReference type="PANTHER" id="PTHR18895">
    <property type="entry name" value="HEMK METHYLTRANSFERASE"/>
    <property type="match status" value="1"/>
</dbReference>
<organism evidence="8 9">
    <name type="scientific">Pelagirhabdus alkalitolerans</name>
    <dbReference type="NCBI Taxonomy" id="1612202"/>
    <lineage>
        <taxon>Bacteria</taxon>
        <taxon>Bacillati</taxon>
        <taxon>Bacillota</taxon>
        <taxon>Bacilli</taxon>
        <taxon>Bacillales</taxon>
        <taxon>Bacillaceae</taxon>
        <taxon>Pelagirhabdus</taxon>
    </lineage>
</organism>
<dbReference type="Gene3D" id="3.40.50.150">
    <property type="entry name" value="Vaccinia Virus protein VP39"/>
    <property type="match status" value="1"/>
</dbReference>
<dbReference type="PROSITE" id="PS00092">
    <property type="entry name" value="N6_MTASE"/>
    <property type="match status" value="1"/>
</dbReference>
<keyword evidence="2 5" id="KW-0808">Transferase</keyword>
<keyword evidence="9" id="KW-1185">Reference proteome</keyword>
<feature type="binding site" evidence="5">
    <location>
        <position position="191"/>
    </location>
    <ligand>
        <name>S-adenosyl-L-methionine</name>
        <dbReference type="ChEBI" id="CHEBI:59789"/>
    </ligand>
</feature>
<dbReference type="AlphaFoldDB" id="A0A1G6GHM0"/>
<comment type="similarity">
    <text evidence="5">Belongs to the protein N5-glutamine methyltransferase family. PrmC subfamily.</text>
</comment>
<feature type="domain" description="Methyltransferase small" evidence="6">
    <location>
        <begin position="110"/>
        <end position="198"/>
    </location>
</feature>
<dbReference type="EMBL" id="FMYI01000001">
    <property type="protein sequence ID" value="SDB81508.1"/>
    <property type="molecule type" value="Genomic_DNA"/>
</dbReference>
<dbReference type="InterPro" id="IPR029063">
    <property type="entry name" value="SAM-dependent_MTases_sf"/>
</dbReference>
<dbReference type="Pfam" id="PF05175">
    <property type="entry name" value="MTS"/>
    <property type="match status" value="1"/>
</dbReference>
<feature type="binding site" evidence="5">
    <location>
        <position position="147"/>
    </location>
    <ligand>
        <name>S-adenosyl-L-methionine</name>
        <dbReference type="ChEBI" id="CHEBI:59789"/>
    </ligand>
</feature>
<feature type="binding site" evidence="5">
    <location>
        <position position="174"/>
    </location>
    <ligand>
        <name>S-adenosyl-L-methionine</name>
        <dbReference type="ChEBI" id="CHEBI:59789"/>
    </ligand>
</feature>
<gene>
    <name evidence="5" type="primary">prmC</name>
    <name evidence="8" type="ORF">SAMN05421734_101102</name>
</gene>
<dbReference type="GO" id="GO:0032259">
    <property type="term" value="P:methylation"/>
    <property type="evidence" value="ECO:0007669"/>
    <property type="project" value="UniProtKB-KW"/>
</dbReference>
<dbReference type="Pfam" id="PF17827">
    <property type="entry name" value="PrmC_N"/>
    <property type="match status" value="1"/>
</dbReference>
<dbReference type="InterPro" id="IPR019874">
    <property type="entry name" value="RF_methyltr_PrmC"/>
</dbReference>
<keyword evidence="1 5" id="KW-0489">Methyltransferase</keyword>
<dbReference type="HAMAP" id="MF_02126">
    <property type="entry name" value="RF_methyltr_PrmC"/>
    <property type="match status" value="1"/>
</dbReference>
<evidence type="ECO:0000256" key="3">
    <source>
        <dbReference type="ARBA" id="ARBA00022691"/>
    </source>
</evidence>
<dbReference type="GO" id="GO:0102559">
    <property type="term" value="F:peptide chain release factor N(5)-glutamine methyltransferase activity"/>
    <property type="evidence" value="ECO:0007669"/>
    <property type="project" value="UniProtKB-EC"/>
</dbReference>
<dbReference type="NCBIfam" id="TIGR03534">
    <property type="entry name" value="RF_mod_PrmC"/>
    <property type="match status" value="1"/>
</dbReference>
<dbReference type="NCBIfam" id="TIGR00536">
    <property type="entry name" value="hemK_fam"/>
    <property type="match status" value="1"/>
</dbReference>
<dbReference type="InterPro" id="IPR050320">
    <property type="entry name" value="N5-glutamine_MTase"/>
</dbReference>
<evidence type="ECO:0000256" key="4">
    <source>
        <dbReference type="ARBA" id="ARBA00048391"/>
    </source>
</evidence>
<evidence type="ECO:0000256" key="5">
    <source>
        <dbReference type="HAMAP-Rule" id="MF_02126"/>
    </source>
</evidence>
<dbReference type="EC" id="2.1.1.297" evidence="5"/>
<dbReference type="InterPro" id="IPR004556">
    <property type="entry name" value="HemK-like"/>
</dbReference>
<dbReference type="PANTHER" id="PTHR18895:SF74">
    <property type="entry name" value="MTRF1L RELEASE FACTOR GLUTAMINE METHYLTRANSFERASE"/>
    <property type="match status" value="1"/>
</dbReference>
<feature type="binding site" evidence="5">
    <location>
        <begin position="124"/>
        <end position="128"/>
    </location>
    <ligand>
        <name>S-adenosyl-L-methionine</name>
        <dbReference type="ChEBI" id="CHEBI:59789"/>
    </ligand>
</feature>